<accession>A0A151M0J7</accession>
<feature type="region of interest" description="Disordered" evidence="1">
    <location>
        <begin position="1"/>
        <end position="51"/>
    </location>
</feature>
<proteinExistence type="predicted"/>
<keyword evidence="3" id="KW-1185">Reference proteome</keyword>
<protein>
    <submittedName>
        <fullName evidence="2">Uncharacterized protein</fullName>
    </submittedName>
</protein>
<name>A0A151M0J7_ALLMI</name>
<dbReference type="EMBL" id="AKHW03006853">
    <property type="protein sequence ID" value="KYO18039.1"/>
    <property type="molecule type" value="Genomic_DNA"/>
</dbReference>
<reference evidence="2 3" key="1">
    <citation type="journal article" date="2012" name="Genome Biol.">
        <title>Sequencing three crocodilian genomes to illuminate the evolution of archosaurs and amniotes.</title>
        <authorList>
            <person name="St John J.A."/>
            <person name="Braun E.L."/>
            <person name="Isberg S.R."/>
            <person name="Miles L.G."/>
            <person name="Chong A.Y."/>
            <person name="Gongora J."/>
            <person name="Dalzell P."/>
            <person name="Moran C."/>
            <person name="Bed'hom B."/>
            <person name="Abzhanov A."/>
            <person name="Burgess S.C."/>
            <person name="Cooksey A.M."/>
            <person name="Castoe T.A."/>
            <person name="Crawford N.G."/>
            <person name="Densmore L.D."/>
            <person name="Drew J.C."/>
            <person name="Edwards S.V."/>
            <person name="Faircloth B.C."/>
            <person name="Fujita M.K."/>
            <person name="Greenwold M.J."/>
            <person name="Hoffmann F.G."/>
            <person name="Howard J.M."/>
            <person name="Iguchi T."/>
            <person name="Janes D.E."/>
            <person name="Khan S.Y."/>
            <person name="Kohno S."/>
            <person name="de Koning A.J."/>
            <person name="Lance S.L."/>
            <person name="McCarthy F.M."/>
            <person name="McCormack J.E."/>
            <person name="Merchant M.E."/>
            <person name="Peterson D.G."/>
            <person name="Pollock D.D."/>
            <person name="Pourmand N."/>
            <person name="Raney B.J."/>
            <person name="Roessler K.A."/>
            <person name="Sanford J.R."/>
            <person name="Sawyer R.H."/>
            <person name="Schmidt C.J."/>
            <person name="Triplett E.W."/>
            <person name="Tuberville T.D."/>
            <person name="Venegas-Anaya M."/>
            <person name="Howard J.T."/>
            <person name="Jarvis E.D."/>
            <person name="Guillette L.J.Jr."/>
            <person name="Glenn T.C."/>
            <person name="Green R.E."/>
            <person name="Ray D.A."/>
        </authorList>
    </citation>
    <scope>NUCLEOTIDE SEQUENCE [LARGE SCALE GENOMIC DNA]</scope>
    <source>
        <strain evidence="2">KSC_2009_1</strain>
    </source>
</reference>
<evidence type="ECO:0000313" key="2">
    <source>
        <dbReference type="EMBL" id="KYO18039.1"/>
    </source>
</evidence>
<feature type="compositionally biased region" description="Basic and acidic residues" evidence="1">
    <location>
        <begin position="1"/>
        <end position="26"/>
    </location>
</feature>
<comment type="caution">
    <text evidence="2">The sequence shown here is derived from an EMBL/GenBank/DDBJ whole genome shotgun (WGS) entry which is preliminary data.</text>
</comment>
<evidence type="ECO:0000256" key="1">
    <source>
        <dbReference type="SAM" id="MobiDB-lite"/>
    </source>
</evidence>
<dbReference type="AlphaFoldDB" id="A0A151M0J7"/>
<sequence length="111" mass="12627">MLQQRFKDQISIRSGDSKADSREHIGVKGSAAAHGGEATLGSRDACSGSPPPTARALQMYQFYQRWTHQRWTQDLTILLKHLMVASGDWLEDSWAWQMEDVAHKDVWDQVD</sequence>
<dbReference type="Proteomes" id="UP000050525">
    <property type="component" value="Unassembled WGS sequence"/>
</dbReference>
<evidence type="ECO:0000313" key="3">
    <source>
        <dbReference type="Proteomes" id="UP000050525"/>
    </source>
</evidence>
<gene>
    <name evidence="2" type="ORF">Y1Q_0011639</name>
</gene>
<organism evidence="2 3">
    <name type="scientific">Alligator mississippiensis</name>
    <name type="common">American alligator</name>
    <dbReference type="NCBI Taxonomy" id="8496"/>
    <lineage>
        <taxon>Eukaryota</taxon>
        <taxon>Metazoa</taxon>
        <taxon>Chordata</taxon>
        <taxon>Craniata</taxon>
        <taxon>Vertebrata</taxon>
        <taxon>Euteleostomi</taxon>
        <taxon>Archelosauria</taxon>
        <taxon>Archosauria</taxon>
        <taxon>Crocodylia</taxon>
        <taxon>Alligatoridae</taxon>
        <taxon>Alligatorinae</taxon>
        <taxon>Alligator</taxon>
    </lineage>
</organism>